<dbReference type="GO" id="GO:0016740">
    <property type="term" value="F:transferase activity"/>
    <property type="evidence" value="ECO:0007669"/>
    <property type="project" value="UniProtKB-KW"/>
</dbReference>
<dbReference type="InterPro" id="IPR029062">
    <property type="entry name" value="Class_I_gatase-like"/>
</dbReference>
<keyword evidence="2" id="KW-0315">Glutamine amidotransferase</keyword>
<dbReference type="EMBL" id="QYTW02000005">
    <property type="protein sequence ID" value="RST60337.1"/>
    <property type="molecule type" value="Genomic_DNA"/>
</dbReference>
<dbReference type="Proteomes" id="UP000287296">
    <property type="component" value="Unassembled WGS sequence"/>
</dbReference>
<protein>
    <submittedName>
        <fullName evidence="2">Type 1 glutamine amidotransferase</fullName>
    </submittedName>
</protein>
<dbReference type="PROSITE" id="PS51273">
    <property type="entry name" value="GATASE_TYPE_1"/>
    <property type="match status" value="1"/>
</dbReference>
<dbReference type="PANTHER" id="PTHR42695">
    <property type="entry name" value="GLUTAMINE AMIDOTRANSFERASE YLR126C-RELATED"/>
    <property type="match status" value="1"/>
</dbReference>
<dbReference type="OrthoDB" id="9807137at2"/>
<dbReference type="GO" id="GO:0005829">
    <property type="term" value="C:cytosol"/>
    <property type="evidence" value="ECO:0007669"/>
    <property type="project" value="TreeGrafter"/>
</dbReference>
<gene>
    <name evidence="2" type="ORF">D5F11_007795</name>
</gene>
<evidence type="ECO:0000313" key="3">
    <source>
        <dbReference type="Proteomes" id="UP000287296"/>
    </source>
</evidence>
<feature type="domain" description="Glutamine amidotransferase" evidence="1">
    <location>
        <begin position="30"/>
        <end position="193"/>
    </location>
</feature>
<dbReference type="InterPro" id="IPR044992">
    <property type="entry name" value="ChyE-like"/>
</dbReference>
<proteinExistence type="predicted"/>
<evidence type="ECO:0000313" key="2">
    <source>
        <dbReference type="EMBL" id="RST60337.1"/>
    </source>
</evidence>
<dbReference type="PANTHER" id="PTHR42695:SF5">
    <property type="entry name" value="GLUTAMINE AMIDOTRANSFERASE YLR126C-RELATED"/>
    <property type="match status" value="1"/>
</dbReference>
<name>A0A429XA80_SIMTE</name>
<organism evidence="2 3">
    <name type="scientific">Siminovitchia terrae</name>
    <name type="common">Bacillus terrae</name>
    <dbReference type="NCBI Taxonomy" id="1914933"/>
    <lineage>
        <taxon>Bacteria</taxon>
        <taxon>Bacillati</taxon>
        <taxon>Bacillota</taxon>
        <taxon>Bacilli</taxon>
        <taxon>Bacillales</taxon>
        <taxon>Bacillaceae</taxon>
        <taxon>Siminovitchia</taxon>
    </lineage>
</organism>
<dbReference type="InterPro" id="IPR017926">
    <property type="entry name" value="GATASE"/>
</dbReference>
<evidence type="ECO:0000259" key="1">
    <source>
        <dbReference type="Pfam" id="PF00117"/>
    </source>
</evidence>
<accession>A0A429XA80</accession>
<dbReference type="Gene3D" id="3.40.50.880">
    <property type="match status" value="1"/>
</dbReference>
<reference evidence="2 3" key="1">
    <citation type="submission" date="2018-12" db="EMBL/GenBank/DDBJ databases">
        <authorList>
            <person name="Sun L."/>
            <person name="Chen Z."/>
        </authorList>
    </citation>
    <scope>NUCLEOTIDE SEQUENCE [LARGE SCALE GENOMIC DNA]</scope>
    <source>
        <strain evidence="2 3">LMG 29736</strain>
    </source>
</reference>
<comment type="caution">
    <text evidence="2">The sequence shown here is derived from an EMBL/GenBank/DDBJ whole genome shotgun (WGS) entry which is preliminary data.</text>
</comment>
<dbReference type="Pfam" id="PF00117">
    <property type="entry name" value="GATase"/>
    <property type="match status" value="1"/>
</dbReference>
<dbReference type="CDD" id="cd01741">
    <property type="entry name" value="GATase1_1"/>
    <property type="match status" value="1"/>
</dbReference>
<dbReference type="SUPFAM" id="SSF52317">
    <property type="entry name" value="Class I glutamine amidotransferase-like"/>
    <property type="match status" value="1"/>
</dbReference>
<keyword evidence="2" id="KW-0808">Transferase</keyword>
<dbReference type="AlphaFoldDB" id="A0A429XA80"/>
<sequence length="252" mass="28673">MKIEHIFQGRGSVVSILVIQPVNLAPPGEIIKALDSTGETYEIFRMEENDRLPKEYSNYNGLIILGGTMGANDDAEFPFLTEAKKAIQIFYKSNRPILGVCLGAQLIASSFNKKVRKMSKPEFGITELKKTDDGREDPLFNKFPDTFSFMEWHEDYFELPEEATLLASGTDCVNQAFRIKDNIYGFQFHPEVNEVILDSWVDKEKEWILKQSPSFLGNIDRKVKPSLLYSTQLCREMVTKWAKLLKGSQTAG</sequence>